<feature type="region of interest" description="Disordered" evidence="1">
    <location>
        <begin position="1"/>
        <end position="41"/>
    </location>
</feature>
<reference evidence="2 3" key="1">
    <citation type="submission" date="2024-01" db="EMBL/GenBank/DDBJ databases">
        <title>The complete chloroplast genome sequence of Lithospermum erythrorhizon: insights into the phylogenetic relationship among Boraginaceae species and the maternal lineages of purple gromwells.</title>
        <authorList>
            <person name="Okada T."/>
            <person name="Watanabe K."/>
        </authorList>
    </citation>
    <scope>NUCLEOTIDE SEQUENCE [LARGE SCALE GENOMIC DNA]</scope>
</reference>
<dbReference type="Gene3D" id="3.10.10.10">
    <property type="entry name" value="HIV Type 1 Reverse Transcriptase, subunit A, domain 1"/>
    <property type="match status" value="1"/>
</dbReference>
<dbReference type="PANTHER" id="PTHR24559">
    <property type="entry name" value="TRANSPOSON TY3-I GAG-POL POLYPROTEIN"/>
    <property type="match status" value="1"/>
</dbReference>
<feature type="compositionally biased region" description="Basic and acidic residues" evidence="1">
    <location>
        <begin position="16"/>
        <end position="28"/>
    </location>
</feature>
<accession>A0AAV3RJQ4</accession>
<name>A0AAV3RJQ4_LITER</name>
<sequence>MEVKAIKNDDDEDISPIEKDSRKKGEPHEEVEEIPFEQGKGNRNFRIGTKLGEEHKRRLIALIIEYMDVFVWGPEDIPGIDPNVAVHKLYIDPTFQRIKQKKQLFNDEKNKAIREEVQTLFKANAICELKFPNWIASVVFVNKPNNKWRKFTHFTSLNKACPTDFYPLPCLG</sequence>
<organism evidence="2 3">
    <name type="scientific">Lithospermum erythrorhizon</name>
    <name type="common">Purple gromwell</name>
    <name type="synonym">Lithospermum officinale var. erythrorhizon</name>
    <dbReference type="NCBI Taxonomy" id="34254"/>
    <lineage>
        <taxon>Eukaryota</taxon>
        <taxon>Viridiplantae</taxon>
        <taxon>Streptophyta</taxon>
        <taxon>Embryophyta</taxon>
        <taxon>Tracheophyta</taxon>
        <taxon>Spermatophyta</taxon>
        <taxon>Magnoliopsida</taxon>
        <taxon>eudicotyledons</taxon>
        <taxon>Gunneridae</taxon>
        <taxon>Pentapetalae</taxon>
        <taxon>asterids</taxon>
        <taxon>lamiids</taxon>
        <taxon>Boraginales</taxon>
        <taxon>Boraginaceae</taxon>
        <taxon>Boraginoideae</taxon>
        <taxon>Lithospermeae</taxon>
        <taxon>Lithospermum</taxon>
    </lineage>
</organism>
<evidence type="ECO:0000313" key="3">
    <source>
        <dbReference type="Proteomes" id="UP001454036"/>
    </source>
</evidence>
<gene>
    <name evidence="2" type="ORF">LIER_29466</name>
</gene>
<dbReference type="SUPFAM" id="SSF56672">
    <property type="entry name" value="DNA/RNA polymerases"/>
    <property type="match status" value="1"/>
</dbReference>
<dbReference type="PANTHER" id="PTHR24559:SF444">
    <property type="entry name" value="REVERSE TRANSCRIPTASE DOMAIN-CONTAINING PROTEIN"/>
    <property type="match status" value="1"/>
</dbReference>
<comment type="caution">
    <text evidence="2">The sequence shown here is derived from an EMBL/GenBank/DDBJ whole genome shotgun (WGS) entry which is preliminary data.</text>
</comment>
<evidence type="ECO:0000256" key="1">
    <source>
        <dbReference type="SAM" id="MobiDB-lite"/>
    </source>
</evidence>
<dbReference type="EMBL" id="BAABME010010160">
    <property type="protein sequence ID" value="GAA0176485.1"/>
    <property type="molecule type" value="Genomic_DNA"/>
</dbReference>
<dbReference type="InterPro" id="IPR053134">
    <property type="entry name" value="RNA-dir_DNA_polymerase"/>
</dbReference>
<dbReference type="AlphaFoldDB" id="A0AAV3RJQ4"/>
<dbReference type="InterPro" id="IPR043502">
    <property type="entry name" value="DNA/RNA_pol_sf"/>
</dbReference>
<proteinExistence type="predicted"/>
<dbReference type="Proteomes" id="UP001454036">
    <property type="component" value="Unassembled WGS sequence"/>
</dbReference>
<protein>
    <submittedName>
        <fullName evidence="2">Uncharacterized protein</fullName>
    </submittedName>
</protein>
<evidence type="ECO:0000313" key="2">
    <source>
        <dbReference type="EMBL" id="GAA0176485.1"/>
    </source>
</evidence>
<keyword evidence="3" id="KW-1185">Reference proteome</keyword>